<organism evidence="1 2">
    <name type="scientific">Solanum commersonii</name>
    <name type="common">Commerson's wild potato</name>
    <name type="synonym">Commerson's nightshade</name>
    <dbReference type="NCBI Taxonomy" id="4109"/>
    <lineage>
        <taxon>Eukaryota</taxon>
        <taxon>Viridiplantae</taxon>
        <taxon>Streptophyta</taxon>
        <taxon>Embryophyta</taxon>
        <taxon>Tracheophyta</taxon>
        <taxon>Spermatophyta</taxon>
        <taxon>Magnoliopsida</taxon>
        <taxon>eudicotyledons</taxon>
        <taxon>Gunneridae</taxon>
        <taxon>Pentapetalae</taxon>
        <taxon>asterids</taxon>
        <taxon>lamiids</taxon>
        <taxon>Solanales</taxon>
        <taxon>Solanaceae</taxon>
        <taxon>Solanoideae</taxon>
        <taxon>Solaneae</taxon>
        <taxon>Solanum</taxon>
    </lineage>
</organism>
<evidence type="ECO:0000313" key="1">
    <source>
        <dbReference type="EMBL" id="KAG5615717.1"/>
    </source>
</evidence>
<gene>
    <name evidence="1" type="ORF">H5410_015541</name>
</gene>
<protein>
    <submittedName>
        <fullName evidence="1">Uncharacterized protein</fullName>
    </submittedName>
</protein>
<proteinExistence type="predicted"/>
<sequence length="69" mass="7849">MGEWIKRGPICSSFFQKKDKAQKGSSSKSLHHLVNWTNGVNSRCHYTRFTVSSSHKALEPISNKTPHFC</sequence>
<reference evidence="1 2" key="1">
    <citation type="submission" date="2020-09" db="EMBL/GenBank/DDBJ databases">
        <title>De no assembly of potato wild relative species, Solanum commersonii.</title>
        <authorList>
            <person name="Cho K."/>
        </authorList>
    </citation>
    <scope>NUCLEOTIDE SEQUENCE [LARGE SCALE GENOMIC DNA]</scope>
    <source>
        <strain evidence="1">LZ3.2</strain>
        <tissue evidence="1">Leaf</tissue>
    </source>
</reference>
<dbReference type="AlphaFoldDB" id="A0A9J5ZTT3"/>
<dbReference type="Proteomes" id="UP000824120">
    <property type="component" value="Chromosome 3"/>
</dbReference>
<comment type="caution">
    <text evidence="1">The sequence shown here is derived from an EMBL/GenBank/DDBJ whole genome shotgun (WGS) entry which is preliminary data.</text>
</comment>
<accession>A0A9J5ZTT3</accession>
<dbReference type="EMBL" id="JACXVP010000003">
    <property type="protein sequence ID" value="KAG5615717.1"/>
    <property type="molecule type" value="Genomic_DNA"/>
</dbReference>
<evidence type="ECO:0000313" key="2">
    <source>
        <dbReference type="Proteomes" id="UP000824120"/>
    </source>
</evidence>
<name>A0A9J5ZTT3_SOLCO</name>
<keyword evidence="2" id="KW-1185">Reference proteome</keyword>